<feature type="region of interest" description="Disordered" evidence="1">
    <location>
        <begin position="25"/>
        <end position="47"/>
    </location>
</feature>
<evidence type="ECO:0000313" key="4">
    <source>
        <dbReference type="Proteomes" id="UP000248749"/>
    </source>
</evidence>
<dbReference type="Proteomes" id="UP000248749">
    <property type="component" value="Unassembled WGS sequence"/>
</dbReference>
<gene>
    <name evidence="3" type="ORF">C1I99_23215</name>
</gene>
<protein>
    <recommendedName>
        <fullName evidence="5">Peptidase</fullName>
    </recommendedName>
</protein>
<reference evidence="3 4" key="1">
    <citation type="submission" date="2018-01" db="EMBL/GenBank/DDBJ databases">
        <title>Draft genome sequence of Salinispora sp. 13K206.</title>
        <authorList>
            <person name="Sahin N."/>
            <person name="Saygin H."/>
            <person name="Ay H."/>
        </authorList>
    </citation>
    <scope>NUCLEOTIDE SEQUENCE [LARGE SCALE GENOMIC DNA]</scope>
    <source>
        <strain evidence="3 4">13K206</strain>
    </source>
</reference>
<accession>A0A2W2CT84</accession>
<evidence type="ECO:0000256" key="2">
    <source>
        <dbReference type="SAM" id="SignalP"/>
    </source>
</evidence>
<dbReference type="EMBL" id="POUB01000203">
    <property type="protein sequence ID" value="PZF91599.1"/>
    <property type="molecule type" value="Genomic_DNA"/>
</dbReference>
<feature type="signal peptide" evidence="2">
    <location>
        <begin position="1"/>
        <end position="25"/>
    </location>
</feature>
<sequence length="205" mass="20729">MRLSRIIMALTVGLAVVAVPTAAGAAQPQPEPTATQPPPYPQPAALTAPPVVAPGQTFAVTGTGFLPGEQVRIVVSFESAVPVAAPLPGQARRSDGTTIAMAPVAARQPQPPAARIVTADAEGDFSTTYRLDSVGVYRFVATGLTSGRTASTTVTVRGAPPLPVTGSSVGTPMKIGGGLVGAGAVLLLMTLAWRKRHHLGIGAAR</sequence>
<organism evidence="3 4">
    <name type="scientific">Micromonospora deserti</name>
    <dbReference type="NCBI Taxonomy" id="2070366"/>
    <lineage>
        <taxon>Bacteria</taxon>
        <taxon>Bacillati</taxon>
        <taxon>Actinomycetota</taxon>
        <taxon>Actinomycetes</taxon>
        <taxon>Micromonosporales</taxon>
        <taxon>Micromonosporaceae</taxon>
        <taxon>Micromonospora</taxon>
    </lineage>
</organism>
<name>A0A2W2CT84_9ACTN</name>
<evidence type="ECO:0000313" key="3">
    <source>
        <dbReference type="EMBL" id="PZF91599.1"/>
    </source>
</evidence>
<dbReference type="Gene3D" id="2.60.40.230">
    <property type="entry name" value="Neocarzinostatin-like"/>
    <property type="match status" value="1"/>
</dbReference>
<feature type="chain" id="PRO_5016018465" description="Peptidase" evidence="2">
    <location>
        <begin position="26"/>
        <end position="205"/>
    </location>
</feature>
<feature type="compositionally biased region" description="Pro residues" evidence="1">
    <location>
        <begin position="29"/>
        <end position="42"/>
    </location>
</feature>
<dbReference type="RefSeq" id="WP_111136338.1">
    <property type="nucleotide sequence ID" value="NZ_POUB01000203.1"/>
</dbReference>
<dbReference type="OrthoDB" id="3405864at2"/>
<keyword evidence="2" id="KW-0732">Signal</keyword>
<evidence type="ECO:0008006" key="5">
    <source>
        <dbReference type="Google" id="ProtNLM"/>
    </source>
</evidence>
<comment type="caution">
    <text evidence="3">The sequence shown here is derived from an EMBL/GenBank/DDBJ whole genome shotgun (WGS) entry which is preliminary data.</text>
</comment>
<dbReference type="AlphaFoldDB" id="A0A2W2CT84"/>
<proteinExistence type="predicted"/>
<evidence type="ECO:0000256" key="1">
    <source>
        <dbReference type="SAM" id="MobiDB-lite"/>
    </source>
</evidence>
<keyword evidence="4" id="KW-1185">Reference proteome</keyword>